<dbReference type="AlphaFoldDB" id="A0ABD2X4R5"/>
<dbReference type="Proteomes" id="UP001627154">
    <property type="component" value="Unassembled WGS sequence"/>
</dbReference>
<dbReference type="SUPFAM" id="SSF48371">
    <property type="entry name" value="ARM repeat"/>
    <property type="match status" value="1"/>
</dbReference>
<proteinExistence type="predicted"/>
<evidence type="ECO:0000313" key="2">
    <source>
        <dbReference type="EMBL" id="KAL3400095.1"/>
    </source>
</evidence>
<reference evidence="2 3" key="1">
    <citation type="journal article" date="2024" name="bioRxiv">
        <title>A reference genome for Trichogramma kaykai: A tiny desert-dwelling parasitoid wasp with competing sex-ratio distorters.</title>
        <authorList>
            <person name="Culotta J."/>
            <person name="Lindsey A.R."/>
        </authorList>
    </citation>
    <scope>NUCLEOTIDE SEQUENCE [LARGE SCALE GENOMIC DNA]</scope>
    <source>
        <strain evidence="2 3">KSX58</strain>
    </source>
</reference>
<gene>
    <name evidence="2" type="ORF">TKK_006519</name>
</gene>
<comment type="caution">
    <text evidence="2">The sequence shown here is derived from an EMBL/GenBank/DDBJ whole genome shotgun (WGS) entry which is preliminary data.</text>
</comment>
<name>A0ABD2X4R5_9HYME</name>
<feature type="compositionally biased region" description="Low complexity" evidence="1">
    <location>
        <begin position="7"/>
        <end position="20"/>
    </location>
</feature>
<sequence>STLNFETNCSLSSTDDSNSSIETEPNSIETKTKKISLNPKRKKLLFKIRNIKNITKKLPIKTAVPKATLNTLNSSSGSCMSVNDSIVIPTKKRIAHTPKTSPKLIDILDKNTIASTPKLSNLQTIQDSLKQPIDVKSKKQKEICIISEASIKTLDENTKTDENKKCFEESIQNLSEKKKTEIGSIKTKTTAEYKDTEIEKNGSKDISDNSVVLSTLETSETALAKDVPSKGIVTNSKESISDSLENKQSEKDAIILKNTSEISAEATKIFSGCNTESEEESKFQESIEDQSEDKIIKVEQNESEDIAKKSVVLSNSKVLKTVSKTVSKDKLSKENERNFEESILDSLENEQSEKDSIISINTSEISAEDPKLILDSDTESEEDEQRFQELIQDQLEDKVIKIEQNKSKDISKKSVVLSKSKVPETVLAKDTPSKKIKINSKESFVDNEQSENDSIISINISEKSAEAPKLVLDTDTESEEDETYFQESKTKQIEKNKTEIKSKATRTNLNKDIKSKEDEICSKKLTEDSLEKRPFKSEPIKSEIISEKSTKLLTSKALTTNLDEICYKESILDIIKKEPTKQIPSSSMNEINISNVHMQSEENEIFSQDSTLKQPKRRKLSNSKNSFKIGEEFKNNFVSKIKKLTENPKTLQESVHGKLEKSMPVDIGNIKLEENLEVSQKCTEDVLNQLVTVIDNDNNDSPSKKTKIIGLKNSIANIKSESPSIDCSPGRELRSRQLISYTEINLYHNNGSENDKSDTPKSKSLEQLKNINRINEENTSLPSSFVLKCLNECFVAPIENLKVQKNNIHHGIVRKQKKFIDEEIFSLMEAEEWNSEINDSVCKNLVKFNDWKMVAFVMIEHAAYKFTDDEALDKTHTPPAPLMTPSEQKLVTLIVSIEKHNPDFGTLVIEALQFKLFRLQPAQEASLVERLFRILIVLCRIKRDREKVRIFLLDALYSLNMRAVNCIYVALTSWSELIPKHDSNNDIFVKTLVHIIMSMNPKRIFPKLMTLKNLLSMFYEYPNSDYDDSKFKEELIEHLLKDTPGASTAILIFCKKMGTEWTIKNIVNRLKIMIVNKVNPSPSVILPLLGNILRTFPTTDKENDVKDIIDQLCDVFEATDDDDLKESIVSCLLSISKFNYNKIMRVIIQWQPKEELSPSLIEKFVATFKKHDLKWWLKFVSTNFPRKKVKKGNYNSKKNTI</sequence>
<feature type="non-terminal residue" evidence="2">
    <location>
        <position position="1"/>
    </location>
</feature>
<dbReference type="InterPro" id="IPR016024">
    <property type="entry name" value="ARM-type_fold"/>
</dbReference>
<keyword evidence="3" id="KW-1185">Reference proteome</keyword>
<evidence type="ECO:0000313" key="3">
    <source>
        <dbReference type="Proteomes" id="UP001627154"/>
    </source>
</evidence>
<feature type="region of interest" description="Disordered" evidence="1">
    <location>
        <begin position="1"/>
        <end position="27"/>
    </location>
</feature>
<dbReference type="EMBL" id="JBJJXI010000053">
    <property type="protein sequence ID" value="KAL3400095.1"/>
    <property type="molecule type" value="Genomic_DNA"/>
</dbReference>
<organism evidence="2 3">
    <name type="scientific">Trichogramma kaykai</name>
    <dbReference type="NCBI Taxonomy" id="54128"/>
    <lineage>
        <taxon>Eukaryota</taxon>
        <taxon>Metazoa</taxon>
        <taxon>Ecdysozoa</taxon>
        <taxon>Arthropoda</taxon>
        <taxon>Hexapoda</taxon>
        <taxon>Insecta</taxon>
        <taxon>Pterygota</taxon>
        <taxon>Neoptera</taxon>
        <taxon>Endopterygota</taxon>
        <taxon>Hymenoptera</taxon>
        <taxon>Apocrita</taxon>
        <taxon>Proctotrupomorpha</taxon>
        <taxon>Chalcidoidea</taxon>
        <taxon>Trichogrammatidae</taxon>
        <taxon>Trichogramma</taxon>
    </lineage>
</organism>
<protein>
    <submittedName>
        <fullName evidence="2">Uncharacterized protein</fullName>
    </submittedName>
</protein>
<accession>A0ABD2X4R5</accession>
<evidence type="ECO:0000256" key="1">
    <source>
        <dbReference type="SAM" id="MobiDB-lite"/>
    </source>
</evidence>